<sequence length="99" mass="10440">MLPQPIRILMETRGGSIKAPKGVVMHGTSAEWILAGKNPGDNAPLFPNYGATVFFHGLAHRKDGVMESINDAIIVSAQDVTSAAVKDTDGVIVHSAALF</sequence>
<reference evidence="2" key="1">
    <citation type="journal article" date="2023" name="Mol. Phylogenet. Evol.">
        <title>Genome-scale phylogeny and comparative genomics of the fungal order Sordariales.</title>
        <authorList>
            <person name="Hensen N."/>
            <person name="Bonometti L."/>
            <person name="Westerberg I."/>
            <person name="Brannstrom I.O."/>
            <person name="Guillou S."/>
            <person name="Cros-Aarteil S."/>
            <person name="Calhoun S."/>
            <person name="Haridas S."/>
            <person name="Kuo A."/>
            <person name="Mondo S."/>
            <person name="Pangilinan J."/>
            <person name="Riley R."/>
            <person name="LaButti K."/>
            <person name="Andreopoulos B."/>
            <person name="Lipzen A."/>
            <person name="Chen C."/>
            <person name="Yan M."/>
            <person name="Daum C."/>
            <person name="Ng V."/>
            <person name="Clum A."/>
            <person name="Steindorff A."/>
            <person name="Ohm R.A."/>
            <person name="Martin F."/>
            <person name="Silar P."/>
            <person name="Natvig D.O."/>
            <person name="Lalanne C."/>
            <person name="Gautier V."/>
            <person name="Ament-Velasquez S.L."/>
            <person name="Kruys A."/>
            <person name="Hutchinson M.I."/>
            <person name="Powell A.J."/>
            <person name="Barry K."/>
            <person name="Miller A.N."/>
            <person name="Grigoriev I.V."/>
            <person name="Debuchy R."/>
            <person name="Gladieux P."/>
            <person name="Hiltunen Thoren M."/>
            <person name="Johannesson H."/>
        </authorList>
    </citation>
    <scope>NUCLEOTIDE SEQUENCE [LARGE SCALE GENOMIC DNA]</scope>
    <source>
        <strain evidence="2">CBS 340.73</strain>
    </source>
</reference>
<dbReference type="Proteomes" id="UP001303473">
    <property type="component" value="Unassembled WGS sequence"/>
</dbReference>
<comment type="caution">
    <text evidence="1">The sequence shown here is derived from an EMBL/GenBank/DDBJ whole genome shotgun (WGS) entry which is preliminary data.</text>
</comment>
<gene>
    <name evidence="1" type="ORF">QBC46DRAFT_346022</name>
</gene>
<evidence type="ECO:0000313" key="2">
    <source>
        <dbReference type="Proteomes" id="UP001303473"/>
    </source>
</evidence>
<keyword evidence="2" id="KW-1185">Reference proteome</keyword>
<dbReference type="AlphaFoldDB" id="A0AAN6S0Z9"/>
<dbReference type="EMBL" id="MU853897">
    <property type="protein sequence ID" value="KAK3936018.1"/>
    <property type="molecule type" value="Genomic_DNA"/>
</dbReference>
<organism evidence="1 2">
    <name type="scientific">Diplogelasinospora grovesii</name>
    <dbReference type="NCBI Taxonomy" id="303347"/>
    <lineage>
        <taxon>Eukaryota</taxon>
        <taxon>Fungi</taxon>
        <taxon>Dikarya</taxon>
        <taxon>Ascomycota</taxon>
        <taxon>Pezizomycotina</taxon>
        <taxon>Sordariomycetes</taxon>
        <taxon>Sordariomycetidae</taxon>
        <taxon>Sordariales</taxon>
        <taxon>Diplogelasinosporaceae</taxon>
        <taxon>Diplogelasinospora</taxon>
    </lineage>
</organism>
<evidence type="ECO:0000313" key="1">
    <source>
        <dbReference type="EMBL" id="KAK3936018.1"/>
    </source>
</evidence>
<protein>
    <submittedName>
        <fullName evidence="1">Uncharacterized protein</fullName>
    </submittedName>
</protein>
<accession>A0AAN6S0Z9</accession>
<name>A0AAN6S0Z9_9PEZI</name>
<proteinExistence type="predicted"/>